<evidence type="ECO:0000256" key="6">
    <source>
        <dbReference type="ARBA" id="ARBA00023136"/>
    </source>
</evidence>
<evidence type="ECO:0000256" key="1">
    <source>
        <dbReference type="ARBA" id="ARBA00004651"/>
    </source>
</evidence>
<feature type="transmembrane region" description="Helical" evidence="7">
    <location>
        <begin position="286"/>
        <end position="308"/>
    </location>
</feature>
<evidence type="ECO:0000256" key="7">
    <source>
        <dbReference type="SAM" id="Phobius"/>
    </source>
</evidence>
<dbReference type="InterPro" id="IPR018383">
    <property type="entry name" value="UPF0324_pro"/>
</dbReference>
<name>A0A5S4GU84_9ACTN</name>
<organism evidence="8 9">
    <name type="scientific">Actinomadura geliboluensis</name>
    <dbReference type="NCBI Taxonomy" id="882440"/>
    <lineage>
        <taxon>Bacteria</taxon>
        <taxon>Bacillati</taxon>
        <taxon>Actinomycetota</taxon>
        <taxon>Actinomycetes</taxon>
        <taxon>Streptosporangiales</taxon>
        <taxon>Thermomonosporaceae</taxon>
        <taxon>Actinomadura</taxon>
    </lineage>
</organism>
<keyword evidence="4 7" id="KW-0812">Transmembrane</keyword>
<dbReference type="Pfam" id="PF03601">
    <property type="entry name" value="Cons_hypoth698"/>
    <property type="match status" value="1"/>
</dbReference>
<keyword evidence="5 7" id="KW-1133">Transmembrane helix</keyword>
<gene>
    <name evidence="8" type="ORF">ETD96_21680</name>
</gene>
<evidence type="ECO:0000256" key="2">
    <source>
        <dbReference type="ARBA" id="ARBA00007977"/>
    </source>
</evidence>
<evidence type="ECO:0000313" key="9">
    <source>
        <dbReference type="Proteomes" id="UP000305238"/>
    </source>
</evidence>
<proteinExistence type="inferred from homology"/>
<feature type="transmembrane region" description="Helical" evidence="7">
    <location>
        <begin position="255"/>
        <end position="280"/>
    </location>
</feature>
<dbReference type="GO" id="GO:0005886">
    <property type="term" value="C:plasma membrane"/>
    <property type="evidence" value="ECO:0007669"/>
    <property type="project" value="UniProtKB-SubCell"/>
</dbReference>
<feature type="transmembrane region" description="Helical" evidence="7">
    <location>
        <begin position="20"/>
        <end position="36"/>
    </location>
</feature>
<feature type="transmembrane region" description="Helical" evidence="7">
    <location>
        <begin position="42"/>
        <end position="63"/>
    </location>
</feature>
<feature type="transmembrane region" description="Helical" evidence="7">
    <location>
        <begin position="99"/>
        <end position="120"/>
    </location>
</feature>
<evidence type="ECO:0000313" key="8">
    <source>
        <dbReference type="EMBL" id="TMR36034.1"/>
    </source>
</evidence>
<protein>
    <submittedName>
        <fullName evidence="8">Putative sulfate exporter family transporter</fullName>
    </submittedName>
</protein>
<dbReference type="EMBL" id="VCKZ01000160">
    <property type="protein sequence ID" value="TMR36034.1"/>
    <property type="molecule type" value="Genomic_DNA"/>
</dbReference>
<accession>A0A5S4GU84</accession>
<keyword evidence="6 7" id="KW-0472">Membrane</keyword>
<comment type="caution">
    <text evidence="8">The sequence shown here is derived from an EMBL/GenBank/DDBJ whole genome shotgun (WGS) entry which is preliminary data.</text>
</comment>
<evidence type="ECO:0000256" key="3">
    <source>
        <dbReference type="ARBA" id="ARBA00022475"/>
    </source>
</evidence>
<dbReference type="PANTHER" id="PTHR30106:SF2">
    <property type="entry name" value="UPF0324 INNER MEMBRANE PROTEIN YEIH"/>
    <property type="match status" value="1"/>
</dbReference>
<reference evidence="8 9" key="1">
    <citation type="submission" date="2019-05" db="EMBL/GenBank/DDBJ databases">
        <title>Draft genome sequence of Actinomadura geliboluensis A8036.</title>
        <authorList>
            <person name="Saricaoglu S."/>
            <person name="Isik K."/>
        </authorList>
    </citation>
    <scope>NUCLEOTIDE SEQUENCE [LARGE SCALE GENOMIC DNA]</scope>
    <source>
        <strain evidence="8 9">A8036</strain>
    </source>
</reference>
<dbReference type="OrthoDB" id="9766798at2"/>
<sequence length="339" mass="33716">MSVLEAVRTGRARSWWERTAPGLAVAAGGAGVAMAVNRLVPALSALTVAVLAGVLVGGALPAVTAHGLRWATRALLRAGVVFLGLQLSLAEVLRLGPGMLTVVVATVLLAFTGTLALARLTGVSRGLGLMVATGFSICGASAIVAMDGVARSEKEDVATAVTLVTIYGSAAIAVVPFLGSHVLGLDPETVGMWAGLSVHEVAQVVAAASPAGAAAVGAAVIVKLTRVVLLAPMVAGMGVIERRAGGAVDGRRPPIVPLFVAGFLVLLLVRSAGVVPGAVVTGAKEVSTVLLAAAMFGLGTSVRVGALLRTGRRGLLLGLLSTVLVGAVSLGALSLLGHR</sequence>
<keyword evidence="3" id="KW-1003">Cell membrane</keyword>
<feature type="transmembrane region" description="Helical" evidence="7">
    <location>
        <begin position="127"/>
        <end position="145"/>
    </location>
</feature>
<keyword evidence="9" id="KW-1185">Reference proteome</keyword>
<dbReference type="PANTHER" id="PTHR30106">
    <property type="entry name" value="INNER MEMBRANE PROTEIN YEIH-RELATED"/>
    <property type="match status" value="1"/>
</dbReference>
<dbReference type="RefSeq" id="WP_138638302.1">
    <property type="nucleotide sequence ID" value="NZ_JASWDG010000017.1"/>
</dbReference>
<comment type="similarity">
    <text evidence="2">Belongs to the UPF0324 family.</text>
</comment>
<feature type="transmembrane region" description="Helical" evidence="7">
    <location>
        <begin position="315"/>
        <end position="336"/>
    </location>
</feature>
<dbReference type="Proteomes" id="UP000305238">
    <property type="component" value="Unassembled WGS sequence"/>
</dbReference>
<dbReference type="AlphaFoldDB" id="A0A5S4GU84"/>
<comment type="subcellular location">
    <subcellularLocation>
        <location evidence="1">Cell membrane</location>
        <topology evidence="1">Multi-pass membrane protein</topology>
    </subcellularLocation>
</comment>
<feature type="transmembrane region" description="Helical" evidence="7">
    <location>
        <begin position="157"/>
        <end position="178"/>
    </location>
</feature>
<evidence type="ECO:0000256" key="5">
    <source>
        <dbReference type="ARBA" id="ARBA00022989"/>
    </source>
</evidence>
<evidence type="ECO:0000256" key="4">
    <source>
        <dbReference type="ARBA" id="ARBA00022692"/>
    </source>
</evidence>